<dbReference type="Proteomes" id="UP000199087">
    <property type="component" value="Unassembled WGS sequence"/>
</dbReference>
<name>A0A0U1NZ04_9BACI</name>
<keyword evidence="4" id="KW-1185">Reference proteome</keyword>
<evidence type="ECO:0000313" key="3">
    <source>
        <dbReference type="EMBL" id="CRK83197.1"/>
    </source>
</evidence>
<dbReference type="EMBL" id="CVRB01000003">
    <property type="protein sequence ID" value="CRK83197.1"/>
    <property type="molecule type" value="Genomic_DNA"/>
</dbReference>
<keyword evidence="1" id="KW-0472">Membrane</keyword>
<dbReference type="OrthoDB" id="2435598at2"/>
<reference evidence="4" key="1">
    <citation type="submission" date="2015-05" db="EMBL/GenBank/DDBJ databases">
        <authorList>
            <person name="Urmite Genomes"/>
        </authorList>
    </citation>
    <scope>NUCLEOTIDE SEQUENCE [LARGE SCALE GENOMIC DNA]</scope>
    <source>
        <strain evidence="4">LF1</strain>
    </source>
</reference>
<protein>
    <recommendedName>
        <fullName evidence="2">Protein-glutamine gamma-glutamyltransferase-like C-terminal domain-containing protein</fullName>
    </recommendedName>
</protein>
<evidence type="ECO:0000259" key="2">
    <source>
        <dbReference type="Pfam" id="PF13559"/>
    </source>
</evidence>
<dbReference type="RefSeq" id="WP_090635473.1">
    <property type="nucleotide sequence ID" value="NZ_CVRB01000003.1"/>
</dbReference>
<dbReference type="InterPro" id="IPR025403">
    <property type="entry name" value="TgpA-like_C"/>
</dbReference>
<feature type="domain" description="Protein-glutamine gamma-glutamyltransferase-like C-terminal" evidence="2">
    <location>
        <begin position="132"/>
        <end position="193"/>
    </location>
</feature>
<proteinExistence type="predicted"/>
<dbReference type="AlphaFoldDB" id="A0A0U1NZ04"/>
<dbReference type="STRING" id="1499688.BN000_03157"/>
<keyword evidence="1" id="KW-0812">Transmembrane</keyword>
<evidence type="ECO:0000256" key="1">
    <source>
        <dbReference type="SAM" id="Phobius"/>
    </source>
</evidence>
<dbReference type="Pfam" id="PF13559">
    <property type="entry name" value="DUF4129"/>
    <property type="match status" value="1"/>
</dbReference>
<evidence type="ECO:0000313" key="4">
    <source>
        <dbReference type="Proteomes" id="UP000199087"/>
    </source>
</evidence>
<gene>
    <name evidence="3" type="ORF">BN000_03157</name>
</gene>
<feature type="transmembrane region" description="Helical" evidence="1">
    <location>
        <begin position="63"/>
        <end position="83"/>
    </location>
</feature>
<sequence length="215" mass="25744">MLDANKARNELKDILNQKEYRIYYQDSKSLLEVWWEKAKEWIAHLLQKLFPSIHSASKASGPILIAVIIAVLILLGVAIFFIIRHQRRKRMLSNRKPLQSMKEMNWSFQRHLEEAGKQEALGEYSLSTRHLFLALLLYFHEQEWLVARIWKTNWDYYDELRKVNQQDAQQFYQLATFFDEVTYGGRQVRREEYIEFQSEVMNWLGNEAKKLGERG</sequence>
<organism evidence="3 4">
    <name type="scientific">Neobacillus massiliamazoniensis</name>
    <dbReference type="NCBI Taxonomy" id="1499688"/>
    <lineage>
        <taxon>Bacteria</taxon>
        <taxon>Bacillati</taxon>
        <taxon>Bacillota</taxon>
        <taxon>Bacilli</taxon>
        <taxon>Bacillales</taxon>
        <taxon>Bacillaceae</taxon>
        <taxon>Neobacillus</taxon>
    </lineage>
</organism>
<accession>A0A0U1NZ04</accession>
<keyword evidence="1" id="KW-1133">Transmembrane helix</keyword>